<dbReference type="PANTHER" id="PTHR10110:SF187">
    <property type="entry name" value="SODIUM_HYDROGEN EXCHANGER"/>
    <property type="match status" value="1"/>
</dbReference>
<sequence>MTLLSLTPYLATPRRKETSILHETTIGSGTDIALDAKATLLHRIDSLNLLIYTCLLTLTVLTIWVFKHRRVSWLHETGLAVIYGLIVGAIIRYAASTNQVTYINVHPAPDTKYNLSVPPDMLRLHFPDKMQVSSGDAPVPNKTYAYSFRGEIVNVEQNEIDLKATFDPEIFFNIILPPIIFHAGYCLKRKYFFRNLGAILTFAMVGTALSALVIGSLMYGCVQLMPASLASSFTFLDTLYFGALISPTDPLTVLAIFSQLKVDVNLYAMIFGESVLNDAVALVLSGAIQNYELRYSNDGGFEITAFLGAIGDFIGIFSLSLLFTHVREWPLLESALFVLMSYAAFLIAEVCECGGGTILWYLPSSLHLQQSVIGFPQPHQATVRVTSVLGRAVNIYPLSFLLNLGRKPPIPMNFQHMLFFSGLRGAMSFALAIRNTVSEARQAMLTTTSLIVIATVVLQGGAATHALAYLRIPTGESGSDENDALPYRDVRSLYQATDSAGPPADIGFGLRNMDSTQPASCDRAARGRMVVKWANGAKEVIMPWELNGIEDTPRDRGEGSTGQKARLARLWGAVDSKLLKPLLTHARPPLTETLPAFMRPLARVLTTTHQYTQGDNSLRRTDSDSDLCIDEQHPVPTSIDPQLSINVRNGYGHQLWPGLVDTRISVEGITGSNI</sequence>
<keyword evidence="11 13" id="KW-0472">Membrane</keyword>
<evidence type="ECO:0000256" key="7">
    <source>
        <dbReference type="ARBA" id="ARBA00022753"/>
    </source>
</evidence>
<dbReference type="InterPro" id="IPR006153">
    <property type="entry name" value="Cation/H_exchanger_TM"/>
</dbReference>
<dbReference type="GO" id="GO:0098719">
    <property type="term" value="P:sodium ion import across plasma membrane"/>
    <property type="evidence" value="ECO:0007669"/>
    <property type="project" value="TreeGrafter"/>
</dbReference>
<dbReference type="Gene3D" id="6.10.140.1330">
    <property type="match status" value="1"/>
</dbReference>
<evidence type="ECO:0000259" key="14">
    <source>
        <dbReference type="Pfam" id="PF00999"/>
    </source>
</evidence>
<evidence type="ECO:0000256" key="4">
    <source>
        <dbReference type="ARBA" id="ARBA00022448"/>
    </source>
</evidence>
<feature type="domain" description="Cation/H+ exchanger transmembrane" evidence="14">
    <location>
        <begin position="385"/>
        <end position="466"/>
    </location>
</feature>
<evidence type="ECO:0000256" key="13">
    <source>
        <dbReference type="SAM" id="Phobius"/>
    </source>
</evidence>
<keyword evidence="6 13" id="KW-0812">Transmembrane</keyword>
<feature type="transmembrane region" description="Helical" evidence="13">
    <location>
        <begin position="199"/>
        <end position="219"/>
    </location>
</feature>
<evidence type="ECO:0000256" key="10">
    <source>
        <dbReference type="ARBA" id="ARBA00023065"/>
    </source>
</evidence>
<feature type="transmembrane region" description="Helical" evidence="13">
    <location>
        <begin position="303"/>
        <end position="323"/>
    </location>
</feature>
<dbReference type="EMBL" id="JACKWZ010000187">
    <property type="protein sequence ID" value="KAF9412487.1"/>
    <property type="molecule type" value="Genomic_DNA"/>
</dbReference>
<keyword evidence="8 13" id="KW-1133">Transmembrane helix</keyword>
<dbReference type="InterPro" id="IPR018422">
    <property type="entry name" value="Cation/H_exchanger_CPA1"/>
</dbReference>
<comment type="similarity">
    <text evidence="3">Belongs to the monovalent cation:proton antiporter 1 (CPA1) transporter (TC 2.A.36) family.</text>
</comment>
<evidence type="ECO:0000256" key="12">
    <source>
        <dbReference type="ARBA" id="ARBA00023201"/>
    </source>
</evidence>
<protein>
    <recommendedName>
        <fullName evidence="14">Cation/H+ exchanger transmembrane domain-containing protein</fullName>
    </recommendedName>
</protein>
<feature type="transmembrane region" description="Helical" evidence="13">
    <location>
        <begin position="78"/>
        <end position="95"/>
    </location>
</feature>
<evidence type="ECO:0000256" key="2">
    <source>
        <dbReference type="ARBA" id="ARBA00004651"/>
    </source>
</evidence>
<organism evidence="15 16">
    <name type="scientific">Spodoptera exigua</name>
    <name type="common">Beet armyworm</name>
    <name type="synonym">Noctua fulgens</name>
    <dbReference type="NCBI Taxonomy" id="7107"/>
    <lineage>
        <taxon>Eukaryota</taxon>
        <taxon>Metazoa</taxon>
        <taxon>Ecdysozoa</taxon>
        <taxon>Arthropoda</taxon>
        <taxon>Hexapoda</taxon>
        <taxon>Insecta</taxon>
        <taxon>Pterygota</taxon>
        <taxon>Neoptera</taxon>
        <taxon>Endopterygota</taxon>
        <taxon>Lepidoptera</taxon>
        <taxon>Glossata</taxon>
        <taxon>Ditrysia</taxon>
        <taxon>Noctuoidea</taxon>
        <taxon>Noctuidae</taxon>
        <taxon>Amphipyrinae</taxon>
        <taxon>Spodoptera</taxon>
    </lineage>
</organism>
<keyword evidence="12" id="KW-0739">Sodium transport</keyword>
<evidence type="ECO:0000256" key="9">
    <source>
        <dbReference type="ARBA" id="ARBA00023053"/>
    </source>
</evidence>
<dbReference type="GO" id="GO:0005886">
    <property type="term" value="C:plasma membrane"/>
    <property type="evidence" value="ECO:0007669"/>
    <property type="project" value="UniProtKB-SubCell"/>
</dbReference>
<keyword evidence="4" id="KW-0813">Transport</keyword>
<dbReference type="GO" id="GO:0055038">
    <property type="term" value="C:recycling endosome membrane"/>
    <property type="evidence" value="ECO:0007669"/>
    <property type="project" value="UniProtKB-SubCell"/>
</dbReference>
<dbReference type="InterPro" id="IPR004709">
    <property type="entry name" value="NaH_exchanger"/>
</dbReference>
<dbReference type="PANTHER" id="PTHR10110">
    <property type="entry name" value="SODIUM/HYDROGEN EXCHANGER"/>
    <property type="match status" value="1"/>
</dbReference>
<proteinExistence type="inferred from homology"/>
<keyword evidence="7" id="KW-0967">Endosome</keyword>
<dbReference type="InterPro" id="IPR002090">
    <property type="entry name" value="NHE-6/7/9"/>
</dbReference>
<feature type="transmembrane region" description="Helical" evidence="13">
    <location>
        <begin position="335"/>
        <end position="362"/>
    </location>
</feature>
<dbReference type="GO" id="GO:0015385">
    <property type="term" value="F:sodium:proton antiporter activity"/>
    <property type="evidence" value="ECO:0007669"/>
    <property type="project" value="InterPro"/>
</dbReference>
<feature type="transmembrane region" description="Helical" evidence="13">
    <location>
        <begin position="49"/>
        <end position="66"/>
    </location>
</feature>
<name>A0A835L2W8_SPOEX</name>
<evidence type="ECO:0000256" key="6">
    <source>
        <dbReference type="ARBA" id="ARBA00022692"/>
    </source>
</evidence>
<feature type="transmembrane region" description="Helical" evidence="13">
    <location>
        <begin position="170"/>
        <end position="187"/>
    </location>
</feature>
<evidence type="ECO:0000256" key="5">
    <source>
        <dbReference type="ARBA" id="ARBA00022475"/>
    </source>
</evidence>
<comment type="caution">
    <text evidence="15">The sequence shown here is derived from an EMBL/GenBank/DDBJ whole genome shotgun (WGS) entry which is preliminary data.</text>
</comment>
<evidence type="ECO:0000256" key="11">
    <source>
        <dbReference type="ARBA" id="ARBA00023136"/>
    </source>
</evidence>
<accession>A0A835L2W8</accession>
<keyword evidence="9" id="KW-0915">Sodium</keyword>
<dbReference type="Proteomes" id="UP000648187">
    <property type="component" value="Unassembled WGS sequence"/>
</dbReference>
<dbReference type="GO" id="GO:0051453">
    <property type="term" value="P:regulation of intracellular pH"/>
    <property type="evidence" value="ECO:0007669"/>
    <property type="project" value="TreeGrafter"/>
</dbReference>
<evidence type="ECO:0000256" key="8">
    <source>
        <dbReference type="ARBA" id="ARBA00022989"/>
    </source>
</evidence>
<dbReference type="GO" id="GO:0015386">
    <property type="term" value="F:potassium:proton antiporter activity"/>
    <property type="evidence" value="ECO:0007669"/>
    <property type="project" value="TreeGrafter"/>
</dbReference>
<feature type="transmembrane region" description="Helical" evidence="13">
    <location>
        <begin position="264"/>
        <end position="288"/>
    </location>
</feature>
<evidence type="ECO:0000256" key="3">
    <source>
        <dbReference type="ARBA" id="ARBA00007367"/>
    </source>
</evidence>
<evidence type="ECO:0000256" key="1">
    <source>
        <dbReference type="ARBA" id="ARBA00004195"/>
    </source>
</evidence>
<dbReference type="PRINTS" id="PR01088">
    <property type="entry name" value="NAHEXCHNGR6"/>
</dbReference>
<feature type="transmembrane region" description="Helical" evidence="13">
    <location>
        <begin position="239"/>
        <end position="257"/>
    </location>
</feature>
<evidence type="ECO:0000313" key="15">
    <source>
        <dbReference type="EMBL" id="KAF9412487.1"/>
    </source>
</evidence>
<keyword evidence="10" id="KW-0406">Ion transport</keyword>
<keyword evidence="5" id="KW-1003">Cell membrane</keyword>
<reference evidence="15" key="1">
    <citation type="submission" date="2020-08" db="EMBL/GenBank/DDBJ databases">
        <title>Spodoptera exigua strain:BAW_Kor-Di-RS1 Genome sequencing and assembly.</title>
        <authorList>
            <person name="Kim J."/>
            <person name="Nam H.Y."/>
            <person name="Kwon M."/>
            <person name="Choi J.H."/>
            <person name="Cho S.R."/>
            <person name="Kim G.-H."/>
        </authorList>
    </citation>
    <scope>NUCLEOTIDE SEQUENCE</scope>
    <source>
        <strain evidence="15">BAW_Kor-Di-RS1</strain>
        <tissue evidence="15">Whole-body</tissue>
    </source>
</reference>
<dbReference type="Pfam" id="PF00999">
    <property type="entry name" value="Na_H_Exchanger"/>
    <property type="match status" value="2"/>
</dbReference>
<evidence type="ECO:0000313" key="16">
    <source>
        <dbReference type="Proteomes" id="UP000648187"/>
    </source>
</evidence>
<keyword evidence="16" id="KW-1185">Reference proteome</keyword>
<feature type="domain" description="Cation/H+ exchanger transmembrane" evidence="14">
    <location>
        <begin position="60"/>
        <end position="353"/>
    </location>
</feature>
<dbReference type="AlphaFoldDB" id="A0A835L2W8"/>
<gene>
    <name evidence="15" type="ORF">HW555_009011</name>
</gene>
<comment type="subcellular location">
    <subcellularLocation>
        <location evidence="2">Cell membrane</location>
        <topology evidence="2">Multi-pass membrane protein</topology>
    </subcellularLocation>
    <subcellularLocation>
        <location evidence="1">Recycling endosome membrane</location>
        <topology evidence="1">Multi-pass membrane protein</topology>
    </subcellularLocation>
</comment>
<dbReference type="PRINTS" id="PR01084">
    <property type="entry name" value="NAHEXCHNGR"/>
</dbReference>